<dbReference type="KEGG" id="ptm:GSPATT00005491001"/>
<dbReference type="InterPro" id="IPR013083">
    <property type="entry name" value="Znf_RING/FYVE/PHD"/>
</dbReference>
<sequence length="83" mass="9930">MGLELKIKFQLLREVGKKKKPKHKFWDEKKQEIRPFVFHILRKMKKIDFLPFFAQGCVDSWLATKGSCPLCKKYVRSLVQQFS</sequence>
<dbReference type="SUPFAM" id="SSF57850">
    <property type="entry name" value="RING/U-box"/>
    <property type="match status" value="1"/>
</dbReference>
<dbReference type="Proteomes" id="UP000000600">
    <property type="component" value="Unassembled WGS sequence"/>
</dbReference>
<accession>A0BUM8</accession>
<name>A0BUM8_PARTE</name>
<evidence type="ECO:0000313" key="2">
    <source>
        <dbReference type="Proteomes" id="UP000000600"/>
    </source>
</evidence>
<reference evidence="1 2" key="1">
    <citation type="journal article" date="2006" name="Nature">
        <title>Global trends of whole-genome duplications revealed by the ciliate Paramecium tetraurelia.</title>
        <authorList>
            <consortium name="Genoscope"/>
            <person name="Aury J.-M."/>
            <person name="Jaillon O."/>
            <person name="Duret L."/>
            <person name="Noel B."/>
            <person name="Jubin C."/>
            <person name="Porcel B.M."/>
            <person name="Segurens B."/>
            <person name="Daubin V."/>
            <person name="Anthouard V."/>
            <person name="Aiach N."/>
            <person name="Arnaiz O."/>
            <person name="Billaut A."/>
            <person name="Beisson J."/>
            <person name="Blanc I."/>
            <person name="Bouhouche K."/>
            <person name="Camara F."/>
            <person name="Duharcourt S."/>
            <person name="Guigo R."/>
            <person name="Gogendeau D."/>
            <person name="Katinka M."/>
            <person name="Keller A.-M."/>
            <person name="Kissmehl R."/>
            <person name="Klotz C."/>
            <person name="Koll F."/>
            <person name="Le Moue A."/>
            <person name="Lepere C."/>
            <person name="Malinsky S."/>
            <person name="Nowacki M."/>
            <person name="Nowak J.K."/>
            <person name="Plattner H."/>
            <person name="Poulain J."/>
            <person name="Ruiz F."/>
            <person name="Serrano V."/>
            <person name="Zagulski M."/>
            <person name="Dessen P."/>
            <person name="Betermier M."/>
            <person name="Weissenbach J."/>
            <person name="Scarpelli C."/>
            <person name="Schachter V."/>
            <person name="Sperling L."/>
            <person name="Meyer E."/>
            <person name="Cohen J."/>
            <person name="Wincker P."/>
        </authorList>
    </citation>
    <scope>NUCLEOTIDE SEQUENCE [LARGE SCALE GENOMIC DNA]</scope>
    <source>
        <strain evidence="1 2">Stock d4-2</strain>
    </source>
</reference>
<dbReference type="HOGENOM" id="CLU_2547452_0_0_1"/>
<dbReference type="InParanoid" id="A0BUM8"/>
<dbReference type="RefSeq" id="XP_001429643.1">
    <property type="nucleotide sequence ID" value="XM_001429606.1"/>
</dbReference>
<evidence type="ECO:0008006" key="3">
    <source>
        <dbReference type="Google" id="ProtNLM"/>
    </source>
</evidence>
<dbReference type="AlphaFoldDB" id="A0BUM8"/>
<gene>
    <name evidence="1" type="ORF">GSPATT00005491001</name>
</gene>
<protein>
    <recommendedName>
        <fullName evidence="3">RING-type domain-containing protein</fullName>
    </recommendedName>
</protein>
<dbReference type="OrthoDB" id="8062037at2759"/>
<keyword evidence="2" id="KW-1185">Reference proteome</keyword>
<organism evidence="1 2">
    <name type="scientific">Paramecium tetraurelia</name>
    <dbReference type="NCBI Taxonomy" id="5888"/>
    <lineage>
        <taxon>Eukaryota</taxon>
        <taxon>Sar</taxon>
        <taxon>Alveolata</taxon>
        <taxon>Ciliophora</taxon>
        <taxon>Intramacronucleata</taxon>
        <taxon>Oligohymenophorea</taxon>
        <taxon>Peniculida</taxon>
        <taxon>Parameciidae</taxon>
        <taxon>Paramecium</taxon>
    </lineage>
</organism>
<dbReference type="EMBL" id="CT868019">
    <property type="protein sequence ID" value="CAK62245.1"/>
    <property type="molecule type" value="Genomic_DNA"/>
</dbReference>
<proteinExistence type="predicted"/>
<evidence type="ECO:0000313" key="1">
    <source>
        <dbReference type="EMBL" id="CAK62245.1"/>
    </source>
</evidence>
<dbReference type="GeneID" id="5015427"/>
<dbReference type="Gene3D" id="3.30.40.10">
    <property type="entry name" value="Zinc/RING finger domain, C3HC4 (zinc finger)"/>
    <property type="match status" value="1"/>
</dbReference>